<dbReference type="Proteomes" id="UP000789920">
    <property type="component" value="Unassembled WGS sequence"/>
</dbReference>
<evidence type="ECO:0000313" key="1">
    <source>
        <dbReference type="EMBL" id="CAG8731725.1"/>
    </source>
</evidence>
<keyword evidence="2" id="KW-1185">Reference proteome</keyword>
<comment type="caution">
    <text evidence="1">The sequence shown here is derived from an EMBL/GenBank/DDBJ whole genome shotgun (WGS) entry which is preliminary data.</text>
</comment>
<protein>
    <submittedName>
        <fullName evidence="1">21792_t:CDS:1</fullName>
    </submittedName>
</protein>
<dbReference type="EMBL" id="CAJVQC010025988">
    <property type="protein sequence ID" value="CAG8731725.1"/>
    <property type="molecule type" value="Genomic_DNA"/>
</dbReference>
<evidence type="ECO:0000313" key="2">
    <source>
        <dbReference type="Proteomes" id="UP000789920"/>
    </source>
</evidence>
<feature type="non-terminal residue" evidence="1">
    <location>
        <position position="1"/>
    </location>
</feature>
<name>A0ACA9Q1R6_9GLOM</name>
<sequence length="42" mass="4796">LQHQIDDSNNEDPNTKDDNSNNKDSDTTDDDSNDKAPKRQLH</sequence>
<gene>
    <name evidence="1" type="ORF">RPERSI_LOCUS12225</name>
</gene>
<organism evidence="1 2">
    <name type="scientific">Racocetra persica</name>
    <dbReference type="NCBI Taxonomy" id="160502"/>
    <lineage>
        <taxon>Eukaryota</taxon>
        <taxon>Fungi</taxon>
        <taxon>Fungi incertae sedis</taxon>
        <taxon>Mucoromycota</taxon>
        <taxon>Glomeromycotina</taxon>
        <taxon>Glomeromycetes</taxon>
        <taxon>Diversisporales</taxon>
        <taxon>Gigasporaceae</taxon>
        <taxon>Racocetra</taxon>
    </lineage>
</organism>
<accession>A0ACA9Q1R6</accession>
<reference evidence="1" key="1">
    <citation type="submission" date="2021-06" db="EMBL/GenBank/DDBJ databases">
        <authorList>
            <person name="Kallberg Y."/>
            <person name="Tangrot J."/>
            <person name="Rosling A."/>
        </authorList>
    </citation>
    <scope>NUCLEOTIDE SEQUENCE</scope>
    <source>
        <strain evidence="1">MA461A</strain>
    </source>
</reference>
<proteinExistence type="predicted"/>